<dbReference type="AlphaFoldDB" id="A0A6G1BQ78"/>
<comment type="caution">
    <text evidence="1">The sequence shown here is derived from an EMBL/GenBank/DDBJ whole genome shotgun (WGS) entry which is preliminary data.</text>
</comment>
<sequence length="91" mass="10051">MTWPVLLLHLTPHQLQQSSPCHDARRLSGSKKPALMERSAALSSAMQLRFDDDVDAGTMEAVAGGNKERRRNGNAIFRELSHSVVSSVFCM</sequence>
<gene>
    <name evidence="1" type="ORF">E2562_033902</name>
</gene>
<proteinExistence type="predicted"/>
<dbReference type="Proteomes" id="UP000479710">
    <property type="component" value="Unassembled WGS sequence"/>
</dbReference>
<organism evidence="1 2">
    <name type="scientific">Oryza meyeriana var. granulata</name>
    <dbReference type="NCBI Taxonomy" id="110450"/>
    <lineage>
        <taxon>Eukaryota</taxon>
        <taxon>Viridiplantae</taxon>
        <taxon>Streptophyta</taxon>
        <taxon>Embryophyta</taxon>
        <taxon>Tracheophyta</taxon>
        <taxon>Spermatophyta</taxon>
        <taxon>Magnoliopsida</taxon>
        <taxon>Liliopsida</taxon>
        <taxon>Poales</taxon>
        <taxon>Poaceae</taxon>
        <taxon>BOP clade</taxon>
        <taxon>Oryzoideae</taxon>
        <taxon>Oryzeae</taxon>
        <taxon>Oryzinae</taxon>
        <taxon>Oryza</taxon>
        <taxon>Oryza meyeriana</taxon>
    </lineage>
</organism>
<evidence type="ECO:0000313" key="1">
    <source>
        <dbReference type="EMBL" id="KAF0889927.1"/>
    </source>
</evidence>
<reference evidence="1 2" key="1">
    <citation type="submission" date="2019-11" db="EMBL/GenBank/DDBJ databases">
        <title>Whole genome sequence of Oryza granulata.</title>
        <authorList>
            <person name="Li W."/>
        </authorList>
    </citation>
    <scope>NUCLEOTIDE SEQUENCE [LARGE SCALE GENOMIC DNA]</scope>
    <source>
        <strain evidence="2">cv. Menghai</strain>
        <tissue evidence="1">Leaf</tissue>
    </source>
</reference>
<dbReference type="EMBL" id="SPHZ02000012">
    <property type="protein sequence ID" value="KAF0889927.1"/>
    <property type="molecule type" value="Genomic_DNA"/>
</dbReference>
<accession>A0A6G1BQ78</accession>
<keyword evidence="2" id="KW-1185">Reference proteome</keyword>
<protein>
    <submittedName>
        <fullName evidence="1">Uncharacterized protein</fullName>
    </submittedName>
</protein>
<evidence type="ECO:0000313" key="2">
    <source>
        <dbReference type="Proteomes" id="UP000479710"/>
    </source>
</evidence>
<name>A0A6G1BQ78_9ORYZ</name>